<dbReference type="EMBL" id="RZUH01000009">
    <property type="protein sequence ID" value="KAA8826904.1"/>
    <property type="molecule type" value="Genomic_DNA"/>
</dbReference>
<proteinExistence type="predicted"/>
<evidence type="ECO:0000256" key="1">
    <source>
        <dbReference type="SAM" id="Phobius"/>
    </source>
</evidence>
<accession>A0A5M9ZH39</accession>
<sequence>MRDLLLGVACMAVLALAVAFNPPSGWMWAPVVLWMAADTMLATLLPSVLESRFPRLEYVPFAFLLGELPAYVVAWLGFALLLGMR</sequence>
<keyword evidence="1" id="KW-0812">Transmembrane</keyword>
<name>A0A5M9ZH39_9BIFI</name>
<evidence type="ECO:0000313" key="3">
    <source>
        <dbReference type="Proteomes" id="UP000410049"/>
    </source>
</evidence>
<feature type="transmembrane region" description="Helical" evidence="1">
    <location>
        <begin position="61"/>
        <end position="82"/>
    </location>
</feature>
<comment type="caution">
    <text evidence="2">The sequence shown here is derived from an EMBL/GenBank/DDBJ whole genome shotgun (WGS) entry which is preliminary data.</text>
</comment>
<dbReference type="AlphaFoldDB" id="A0A5M9ZH39"/>
<reference evidence="2 3" key="1">
    <citation type="journal article" date="2019" name="Syst. Appl. Microbiol.">
        <title>Characterization of Bifidobacterium species in feaces of the Egyptian fruit bat: Description of B. vespertilionis sp. nov. and B. rousetti sp. nov.</title>
        <authorList>
            <person name="Modesto M."/>
            <person name="Satti M."/>
            <person name="Watanabe K."/>
            <person name="Puglisi E."/>
            <person name="Morelli L."/>
            <person name="Huang C.-H."/>
            <person name="Liou J.-S."/>
            <person name="Miyashita M."/>
            <person name="Tamura T."/>
            <person name="Saito S."/>
            <person name="Mori K."/>
            <person name="Huang L."/>
            <person name="Sciavilla P."/>
            <person name="Sandri C."/>
            <person name="Spiezio C."/>
            <person name="Vitali F."/>
            <person name="Cavalieri D."/>
            <person name="Perpetuini G."/>
            <person name="Tofalo R."/>
            <person name="Bonetti A."/>
            <person name="Arita M."/>
            <person name="Mattarelli P."/>
        </authorList>
    </citation>
    <scope>NUCLEOTIDE SEQUENCE [LARGE SCALE GENOMIC DNA]</scope>
    <source>
        <strain evidence="2 3">RST17</strain>
    </source>
</reference>
<evidence type="ECO:0000313" key="2">
    <source>
        <dbReference type="EMBL" id="KAA8826904.1"/>
    </source>
</evidence>
<dbReference type="RefSeq" id="WP_150379860.1">
    <property type="nucleotide sequence ID" value="NZ_RZUH01000009.1"/>
</dbReference>
<dbReference type="Proteomes" id="UP000410049">
    <property type="component" value="Unassembled WGS sequence"/>
</dbReference>
<gene>
    <name evidence="2" type="ORF">EMO91_10240</name>
</gene>
<keyword evidence="1" id="KW-0472">Membrane</keyword>
<organism evidence="2 3">
    <name type="scientific">Bifidobacterium myosotis</name>
    <dbReference type="NCBI Taxonomy" id="1630166"/>
    <lineage>
        <taxon>Bacteria</taxon>
        <taxon>Bacillati</taxon>
        <taxon>Actinomycetota</taxon>
        <taxon>Actinomycetes</taxon>
        <taxon>Bifidobacteriales</taxon>
        <taxon>Bifidobacteriaceae</taxon>
        <taxon>Bifidobacterium</taxon>
    </lineage>
</organism>
<protein>
    <submittedName>
        <fullName evidence="2">Uncharacterized protein</fullName>
    </submittedName>
</protein>
<keyword evidence="1" id="KW-1133">Transmembrane helix</keyword>